<comment type="caution">
    <text evidence="3">The sequence shown here is derived from an EMBL/GenBank/DDBJ whole genome shotgun (WGS) entry which is preliminary data.</text>
</comment>
<dbReference type="EMBL" id="FMWB01000013">
    <property type="protein sequence ID" value="SCZ47334.1"/>
    <property type="molecule type" value="Genomic_DNA"/>
</dbReference>
<dbReference type="InterPro" id="IPR034242">
    <property type="entry name" value="MauL"/>
</dbReference>
<dbReference type="RefSeq" id="WP_074584721.1">
    <property type="nucleotide sequence ID" value="NZ_FMWB01000013.1"/>
</dbReference>
<dbReference type="Gene3D" id="2.60.40.420">
    <property type="entry name" value="Cupredoxins - blue copper proteins"/>
    <property type="match status" value="1"/>
</dbReference>
<dbReference type="InterPro" id="IPR008969">
    <property type="entry name" value="CarboxyPept-like_regulatory"/>
</dbReference>
<evidence type="ECO:0000313" key="3">
    <source>
        <dbReference type="EMBL" id="SCZ47334.1"/>
    </source>
</evidence>
<feature type="chain" id="PRO_5010367169" description="Methylamine utilization protein" evidence="2">
    <location>
        <begin position="21"/>
        <end position="221"/>
    </location>
</feature>
<dbReference type="SUPFAM" id="SSF49464">
    <property type="entry name" value="Carboxypeptidase regulatory domain-like"/>
    <property type="match status" value="1"/>
</dbReference>
<accession>A0A1G5PCU1</accession>
<proteinExistence type="predicted"/>
<evidence type="ECO:0000256" key="2">
    <source>
        <dbReference type="SAM" id="SignalP"/>
    </source>
</evidence>
<sequence>MNKRHLVTGLLVLGLGSAQAAPVAVQVVDSQGAPLADAVVMLSAPGLVPERRPAAIDQQNRRFVPHVLAVATGTAVSFPNTDDIRHQVYSFSSPKRFELPLYHGLPSTPVVFDQPGVVVVGCNIHDWMVGYVYVTTAGRSAVTDSQGQARLEAPDGHYQLALWHPDLSDKQEVAQPALDVAGKPVTLKLQLAVQQKPQSAEPASSAFEDAFHKATHDEAHP</sequence>
<protein>
    <recommendedName>
        <fullName evidence="5">Methylamine utilization protein</fullName>
    </recommendedName>
</protein>
<gene>
    <name evidence="3" type="ORF">SAMN05216279_1135</name>
</gene>
<feature type="compositionally biased region" description="Basic and acidic residues" evidence="1">
    <location>
        <begin position="209"/>
        <end position="221"/>
    </location>
</feature>
<dbReference type="STRING" id="237610.BJP27_08565"/>
<dbReference type="eggNOG" id="COG3794">
    <property type="taxonomic scope" value="Bacteria"/>
</dbReference>
<dbReference type="CDD" id="cd04221">
    <property type="entry name" value="MauL"/>
    <property type="match status" value="1"/>
</dbReference>
<evidence type="ECO:0008006" key="5">
    <source>
        <dbReference type="Google" id="ProtNLM"/>
    </source>
</evidence>
<evidence type="ECO:0000313" key="4">
    <source>
        <dbReference type="Proteomes" id="UP000183046"/>
    </source>
</evidence>
<reference evidence="4" key="1">
    <citation type="submission" date="2016-10" db="EMBL/GenBank/DDBJ databases">
        <authorList>
            <person name="de Groot N.N."/>
        </authorList>
    </citation>
    <scope>NUCLEOTIDE SEQUENCE [LARGE SCALE GENOMIC DNA]</scope>
    <source>
        <strain evidence="4">DSM 15758</strain>
    </source>
</reference>
<organism evidence="3 4">
    <name type="scientific">Pseudomonas oryzihabitans</name>
    <dbReference type="NCBI Taxonomy" id="47885"/>
    <lineage>
        <taxon>Bacteria</taxon>
        <taxon>Pseudomonadati</taxon>
        <taxon>Pseudomonadota</taxon>
        <taxon>Gammaproteobacteria</taxon>
        <taxon>Pseudomonadales</taxon>
        <taxon>Pseudomonadaceae</taxon>
        <taxon>Pseudomonas</taxon>
    </lineage>
</organism>
<feature type="signal peptide" evidence="2">
    <location>
        <begin position="1"/>
        <end position="20"/>
    </location>
</feature>
<dbReference type="AlphaFoldDB" id="A0A1G5PCU1"/>
<dbReference type="Proteomes" id="UP000183046">
    <property type="component" value="Unassembled WGS sequence"/>
</dbReference>
<feature type="region of interest" description="Disordered" evidence="1">
    <location>
        <begin position="196"/>
        <end position="221"/>
    </location>
</feature>
<name>A0A1G5PCU1_9PSED</name>
<evidence type="ECO:0000256" key="1">
    <source>
        <dbReference type="SAM" id="MobiDB-lite"/>
    </source>
</evidence>
<dbReference type="InterPro" id="IPR008972">
    <property type="entry name" value="Cupredoxin"/>
</dbReference>
<dbReference type="SUPFAM" id="SSF49503">
    <property type="entry name" value="Cupredoxins"/>
    <property type="match status" value="1"/>
</dbReference>
<keyword evidence="2" id="KW-0732">Signal</keyword>